<protein>
    <submittedName>
        <fullName evidence="1">Uncharacterized protein</fullName>
    </submittedName>
</protein>
<evidence type="ECO:0000313" key="1">
    <source>
        <dbReference type="EMBL" id="GMH61185.1"/>
    </source>
</evidence>
<proteinExistence type="predicted"/>
<accession>A0A9W7A1E8</accession>
<organism evidence="1 2">
    <name type="scientific">Triparma laevis f. longispina</name>
    <dbReference type="NCBI Taxonomy" id="1714387"/>
    <lineage>
        <taxon>Eukaryota</taxon>
        <taxon>Sar</taxon>
        <taxon>Stramenopiles</taxon>
        <taxon>Ochrophyta</taxon>
        <taxon>Bolidophyceae</taxon>
        <taxon>Parmales</taxon>
        <taxon>Triparmaceae</taxon>
        <taxon>Triparma</taxon>
    </lineage>
</organism>
<dbReference type="Proteomes" id="UP001165122">
    <property type="component" value="Unassembled WGS sequence"/>
</dbReference>
<evidence type="ECO:0000313" key="2">
    <source>
        <dbReference type="Proteomes" id="UP001165122"/>
    </source>
</evidence>
<dbReference type="EMBL" id="BRXW01000506">
    <property type="protein sequence ID" value="GMH61185.1"/>
    <property type="molecule type" value="Genomic_DNA"/>
</dbReference>
<dbReference type="AlphaFoldDB" id="A0A9W7A1E8"/>
<keyword evidence="2" id="KW-1185">Reference proteome</keyword>
<gene>
    <name evidence="1" type="ORF">TrLO_g224</name>
</gene>
<sequence>MQSGCEVKEMKFLSPLFHGLALTSNNSTSLSDPSLCCPKVYSDDSTSYALSADQWSVYAGGSAGTVGNVEFISQNGNSLVTVANRMGGEGDTGVIKHLVRGDLKRLFVIAYDNEGKVSSCSSDGQDGNPDNFPCFDISTPKGTKKIADSTLEMFEVPESDDDEAQLSLITVFREGETCQMISQEYSDDEYIFTTSLYDYATGTEPVDGSTWDIPAECFSNGNDDEEYV</sequence>
<reference evidence="2" key="1">
    <citation type="journal article" date="2023" name="Commun. Biol.">
        <title>Genome analysis of Parmales, the sister group of diatoms, reveals the evolutionary specialization of diatoms from phago-mixotrophs to photoautotrophs.</title>
        <authorList>
            <person name="Ban H."/>
            <person name="Sato S."/>
            <person name="Yoshikawa S."/>
            <person name="Yamada K."/>
            <person name="Nakamura Y."/>
            <person name="Ichinomiya M."/>
            <person name="Sato N."/>
            <person name="Blanc-Mathieu R."/>
            <person name="Endo H."/>
            <person name="Kuwata A."/>
            <person name="Ogata H."/>
        </authorList>
    </citation>
    <scope>NUCLEOTIDE SEQUENCE [LARGE SCALE GENOMIC DNA]</scope>
    <source>
        <strain evidence="2">NIES 3700</strain>
    </source>
</reference>
<name>A0A9W7A1E8_9STRA</name>
<comment type="caution">
    <text evidence="1">The sequence shown here is derived from an EMBL/GenBank/DDBJ whole genome shotgun (WGS) entry which is preliminary data.</text>
</comment>